<dbReference type="InterPro" id="IPR023827">
    <property type="entry name" value="Peptidase_S8_Asp-AS"/>
</dbReference>
<evidence type="ECO:0000256" key="9">
    <source>
        <dbReference type="ARBA" id="ARBA00022837"/>
    </source>
</evidence>
<dbReference type="InterPro" id="IPR000209">
    <property type="entry name" value="Peptidase_S8/S53_dom"/>
</dbReference>
<proteinExistence type="inferred from homology"/>
<keyword evidence="7 10" id="KW-0378">Hydrolase</keyword>
<dbReference type="CDD" id="cd07477">
    <property type="entry name" value="Peptidases_S8_Subtilisin_subset"/>
    <property type="match status" value="1"/>
</dbReference>
<evidence type="ECO:0000256" key="5">
    <source>
        <dbReference type="ARBA" id="ARBA00022670"/>
    </source>
</evidence>
<sequence length="373" mass="40023">MKKFLVAFLTVAILFALQTTVSADSSNKDDYLIMFDGPAEKGILKAFDIDEEDIHFESEILPVYHLELTEKQAKLVENHPQIKYVEEDAEAEAHYQTTPYGIDLVQASDVHPYGYYGQGIRVAVLDTGIDSSHEDLHVYGGHSVFSTWPESDPYYDGNGHGTHVAGTVAALNNSYGVIGVAPEAHLFAVKVLDSNGGGSYSGIAEGIEWSIVNDMDIINMSLGGSTDSSILEAYSDYAYNQGILVIAAAGNSGNAWGSGDNVGYPAKYDSVMAVAAVDQNENRASFSSTGPAVEISAPGVDVLSTYPNNNYTSLNGTSMASPHVAGVAALVWHYKPYYSNVQLRSVLNQTAKPLGNSDHYGNGLVQAYDAMVH</sequence>
<keyword evidence="6" id="KW-0479">Metal-binding</keyword>
<name>A0ABU0DV42_9BACI</name>
<dbReference type="EMBL" id="JAUSUP010000006">
    <property type="protein sequence ID" value="MDQ0352235.1"/>
    <property type="molecule type" value="Genomic_DNA"/>
</dbReference>
<comment type="caution">
    <text evidence="14">The sequence shown here is derived from an EMBL/GenBank/DDBJ whole genome shotgun (WGS) entry which is preliminary data.</text>
</comment>
<feature type="chain" id="PRO_5046431552" evidence="12">
    <location>
        <begin position="24"/>
        <end position="373"/>
    </location>
</feature>
<dbReference type="RefSeq" id="WP_307068635.1">
    <property type="nucleotide sequence ID" value="NZ_JAUSUP010000006.1"/>
</dbReference>
<evidence type="ECO:0000256" key="4">
    <source>
        <dbReference type="ARBA" id="ARBA00022525"/>
    </source>
</evidence>
<dbReference type="PRINTS" id="PR00723">
    <property type="entry name" value="SUBTILISIN"/>
</dbReference>
<feature type="active site" description="Charge relay system" evidence="10">
    <location>
        <position position="160"/>
    </location>
</feature>
<evidence type="ECO:0000256" key="2">
    <source>
        <dbReference type="ARBA" id="ARBA00004613"/>
    </source>
</evidence>
<dbReference type="GO" id="GO:0004252">
    <property type="term" value="F:serine-type endopeptidase activity"/>
    <property type="evidence" value="ECO:0007669"/>
    <property type="project" value="UniProtKB-EC"/>
</dbReference>
<dbReference type="InterPro" id="IPR023828">
    <property type="entry name" value="Peptidase_S8_Ser-AS"/>
</dbReference>
<keyword evidence="5 10" id="KW-0645">Protease</keyword>
<evidence type="ECO:0000256" key="7">
    <source>
        <dbReference type="ARBA" id="ARBA00022801"/>
    </source>
</evidence>
<keyword evidence="15" id="KW-1185">Reference proteome</keyword>
<dbReference type="Proteomes" id="UP001236723">
    <property type="component" value="Unassembled WGS sequence"/>
</dbReference>
<evidence type="ECO:0000256" key="6">
    <source>
        <dbReference type="ARBA" id="ARBA00022723"/>
    </source>
</evidence>
<keyword evidence="12" id="KW-0732">Signal</keyword>
<evidence type="ECO:0000259" key="13">
    <source>
        <dbReference type="Pfam" id="PF00082"/>
    </source>
</evidence>
<evidence type="ECO:0000313" key="14">
    <source>
        <dbReference type="EMBL" id="MDQ0352235.1"/>
    </source>
</evidence>
<dbReference type="InterPro" id="IPR036852">
    <property type="entry name" value="Peptidase_S8/S53_dom_sf"/>
</dbReference>
<evidence type="ECO:0000256" key="11">
    <source>
        <dbReference type="RuleBase" id="RU003355"/>
    </source>
</evidence>
<evidence type="ECO:0000256" key="8">
    <source>
        <dbReference type="ARBA" id="ARBA00022825"/>
    </source>
</evidence>
<dbReference type="PANTHER" id="PTHR43806">
    <property type="entry name" value="PEPTIDASE S8"/>
    <property type="match status" value="1"/>
</dbReference>
<comment type="cofactor">
    <cofactor evidence="1">
        <name>Ca(2+)</name>
        <dbReference type="ChEBI" id="CHEBI:29108"/>
    </cofactor>
</comment>
<dbReference type="InterPro" id="IPR034202">
    <property type="entry name" value="Subtilisin_Carlsberg-like"/>
</dbReference>
<dbReference type="InterPro" id="IPR022398">
    <property type="entry name" value="Peptidase_S8_His-AS"/>
</dbReference>
<feature type="active site" description="Charge relay system" evidence="10">
    <location>
        <position position="318"/>
    </location>
</feature>
<dbReference type="EC" id="3.4.21.62" evidence="14"/>
<dbReference type="Gene3D" id="3.40.50.200">
    <property type="entry name" value="Peptidase S8/S53 domain"/>
    <property type="match status" value="1"/>
</dbReference>
<accession>A0ABU0DV42</accession>
<dbReference type="PROSITE" id="PS00136">
    <property type="entry name" value="SUBTILASE_ASP"/>
    <property type="match status" value="1"/>
</dbReference>
<dbReference type="InterPro" id="IPR050131">
    <property type="entry name" value="Peptidase_S8_subtilisin-like"/>
</dbReference>
<dbReference type="PROSITE" id="PS00137">
    <property type="entry name" value="SUBTILASE_HIS"/>
    <property type="match status" value="1"/>
</dbReference>
<dbReference type="SUPFAM" id="SSF52743">
    <property type="entry name" value="Subtilisin-like"/>
    <property type="match status" value="1"/>
</dbReference>
<protein>
    <submittedName>
        <fullName evidence="14">Subtilisin</fullName>
        <ecNumber evidence="14">3.4.21.62</ecNumber>
    </submittedName>
</protein>
<dbReference type="Gene3D" id="3.30.70.80">
    <property type="entry name" value="Peptidase S8 propeptide/proteinase inhibitor I9"/>
    <property type="match status" value="1"/>
</dbReference>
<dbReference type="PROSITE" id="PS00138">
    <property type="entry name" value="SUBTILASE_SER"/>
    <property type="match status" value="1"/>
</dbReference>
<evidence type="ECO:0000256" key="12">
    <source>
        <dbReference type="SAM" id="SignalP"/>
    </source>
</evidence>
<feature type="active site" description="Charge relay system" evidence="10">
    <location>
        <position position="126"/>
    </location>
</feature>
<keyword evidence="4" id="KW-0964">Secreted</keyword>
<dbReference type="InterPro" id="IPR037045">
    <property type="entry name" value="S8pro/Inhibitor_I9_sf"/>
</dbReference>
<evidence type="ECO:0000256" key="3">
    <source>
        <dbReference type="ARBA" id="ARBA00011073"/>
    </source>
</evidence>
<comment type="similarity">
    <text evidence="3 10 11">Belongs to the peptidase S8 family.</text>
</comment>
<gene>
    <name evidence="14" type="ORF">J2R98_002069</name>
</gene>
<feature type="domain" description="Peptidase S8/S53" evidence="13">
    <location>
        <begin position="117"/>
        <end position="363"/>
    </location>
</feature>
<dbReference type="InterPro" id="IPR015500">
    <property type="entry name" value="Peptidase_S8_subtilisin-rel"/>
</dbReference>
<reference evidence="14 15" key="1">
    <citation type="submission" date="2023-07" db="EMBL/GenBank/DDBJ databases">
        <title>Genomic Encyclopedia of Type Strains, Phase IV (KMG-IV): sequencing the most valuable type-strain genomes for metagenomic binning, comparative biology and taxonomic classification.</title>
        <authorList>
            <person name="Goeker M."/>
        </authorList>
    </citation>
    <scope>NUCLEOTIDE SEQUENCE [LARGE SCALE GENOMIC DNA]</scope>
    <source>
        <strain evidence="14 15">DSM 15448</strain>
    </source>
</reference>
<dbReference type="SUPFAM" id="SSF54897">
    <property type="entry name" value="Protease propeptides/inhibitors"/>
    <property type="match status" value="1"/>
</dbReference>
<evidence type="ECO:0000256" key="10">
    <source>
        <dbReference type="PROSITE-ProRule" id="PRU01240"/>
    </source>
</evidence>
<dbReference type="PROSITE" id="PS51892">
    <property type="entry name" value="SUBTILASE"/>
    <property type="match status" value="1"/>
</dbReference>
<keyword evidence="9" id="KW-0106">Calcium</keyword>
<keyword evidence="8 10" id="KW-0720">Serine protease</keyword>
<dbReference type="Pfam" id="PF00082">
    <property type="entry name" value="Peptidase_S8"/>
    <property type="match status" value="1"/>
</dbReference>
<comment type="subcellular location">
    <subcellularLocation>
        <location evidence="2">Secreted</location>
    </subcellularLocation>
</comment>
<dbReference type="PANTHER" id="PTHR43806:SF11">
    <property type="entry name" value="CEREVISIN-RELATED"/>
    <property type="match status" value="1"/>
</dbReference>
<feature type="signal peptide" evidence="12">
    <location>
        <begin position="1"/>
        <end position="23"/>
    </location>
</feature>
<evidence type="ECO:0000256" key="1">
    <source>
        <dbReference type="ARBA" id="ARBA00001913"/>
    </source>
</evidence>
<organism evidence="14 15">
    <name type="scientific">Alkalibacillus filiformis</name>
    <dbReference type="NCBI Taxonomy" id="200990"/>
    <lineage>
        <taxon>Bacteria</taxon>
        <taxon>Bacillati</taxon>
        <taxon>Bacillota</taxon>
        <taxon>Bacilli</taxon>
        <taxon>Bacillales</taxon>
        <taxon>Bacillaceae</taxon>
        <taxon>Alkalibacillus</taxon>
    </lineage>
</organism>
<evidence type="ECO:0000313" key="15">
    <source>
        <dbReference type="Proteomes" id="UP001236723"/>
    </source>
</evidence>